<proteinExistence type="predicted"/>
<dbReference type="Proteomes" id="UP000315724">
    <property type="component" value="Chromosome"/>
</dbReference>
<reference evidence="2 3" key="1">
    <citation type="submission" date="2019-02" db="EMBL/GenBank/DDBJ databases">
        <title>Deep-cultivation of Planctomycetes and their phenomic and genomic characterization uncovers novel biology.</title>
        <authorList>
            <person name="Wiegand S."/>
            <person name="Jogler M."/>
            <person name="Boedeker C."/>
            <person name="Pinto D."/>
            <person name="Vollmers J."/>
            <person name="Rivas-Marin E."/>
            <person name="Kohn T."/>
            <person name="Peeters S.H."/>
            <person name="Heuer A."/>
            <person name="Rast P."/>
            <person name="Oberbeckmann S."/>
            <person name="Bunk B."/>
            <person name="Jeske O."/>
            <person name="Meyerdierks A."/>
            <person name="Storesund J.E."/>
            <person name="Kallscheuer N."/>
            <person name="Luecker S."/>
            <person name="Lage O.M."/>
            <person name="Pohl T."/>
            <person name="Merkel B.J."/>
            <person name="Hornburger P."/>
            <person name="Mueller R.-W."/>
            <person name="Bruemmer F."/>
            <person name="Labrenz M."/>
            <person name="Spormann A.M."/>
            <person name="Op den Camp H."/>
            <person name="Overmann J."/>
            <person name="Amann R."/>
            <person name="Jetten M.S.M."/>
            <person name="Mascher T."/>
            <person name="Medema M.H."/>
            <person name="Devos D.P."/>
            <person name="Kaster A.-K."/>
            <person name="Ovreas L."/>
            <person name="Rohde M."/>
            <person name="Galperin M.Y."/>
            <person name="Jogler C."/>
        </authorList>
    </citation>
    <scope>NUCLEOTIDE SEQUENCE [LARGE SCALE GENOMIC DNA]</scope>
    <source>
        <strain evidence="2 3">Mal48</strain>
    </source>
</reference>
<dbReference type="GO" id="GO:0016853">
    <property type="term" value="F:isomerase activity"/>
    <property type="evidence" value="ECO:0007669"/>
    <property type="project" value="UniProtKB-KW"/>
</dbReference>
<dbReference type="Pfam" id="PF01261">
    <property type="entry name" value="AP_endonuc_2"/>
    <property type="match status" value="1"/>
</dbReference>
<evidence type="ECO:0000313" key="3">
    <source>
        <dbReference type="Proteomes" id="UP000315724"/>
    </source>
</evidence>
<dbReference type="Gene3D" id="3.20.20.150">
    <property type="entry name" value="Divalent-metal-dependent TIM barrel enzymes"/>
    <property type="match status" value="1"/>
</dbReference>
<dbReference type="SUPFAM" id="SSF51658">
    <property type="entry name" value="Xylose isomerase-like"/>
    <property type="match status" value="1"/>
</dbReference>
<name>A0A517QUC5_9PLAN</name>
<dbReference type="InterPro" id="IPR013022">
    <property type="entry name" value="Xyl_isomerase-like_TIM-brl"/>
</dbReference>
<gene>
    <name evidence="2" type="primary">iolI_3</name>
    <name evidence="2" type="ORF">Mal48_45260</name>
</gene>
<organism evidence="2 3">
    <name type="scientific">Thalassoglobus polymorphus</name>
    <dbReference type="NCBI Taxonomy" id="2527994"/>
    <lineage>
        <taxon>Bacteria</taxon>
        <taxon>Pseudomonadati</taxon>
        <taxon>Planctomycetota</taxon>
        <taxon>Planctomycetia</taxon>
        <taxon>Planctomycetales</taxon>
        <taxon>Planctomycetaceae</taxon>
        <taxon>Thalassoglobus</taxon>
    </lineage>
</organism>
<accession>A0A517QUC5</accession>
<dbReference type="PANTHER" id="PTHR12110:SF48">
    <property type="entry name" value="BLL3656 PROTEIN"/>
    <property type="match status" value="1"/>
</dbReference>
<sequence>MAQFKYSLNSSTIKPTPILEKIRIAAEAGYEGIELWHADIDLHLESGGTVEEIRKVVDDHKLVVPTTVMLKGWCEPDGPADVQGMDECRRKMEHAVIVGARHAVAGPPHHGVDFELAAQRYGRLLDLGLELGVRPAMEYLGFAQEVNSIADALRIMEGSGHPEATIVLDPFHDYRGGGGHDDVAKLKPEQIAVCHFDDAPASPPANEQRDPDRVMPGEGVIELDKFVGLLRQIGYSGFISLELFREDLWKQDPLKVAKQGLKAMQAICENV</sequence>
<protein>
    <submittedName>
        <fullName evidence="2">Inosose isomerase</fullName>
        <ecNumber evidence="2">5.3.99.-</ecNumber>
    </submittedName>
</protein>
<dbReference type="RefSeq" id="WP_145204513.1">
    <property type="nucleotide sequence ID" value="NZ_CP036267.1"/>
</dbReference>
<dbReference type="PANTHER" id="PTHR12110">
    <property type="entry name" value="HYDROXYPYRUVATE ISOMERASE"/>
    <property type="match status" value="1"/>
</dbReference>
<dbReference type="EC" id="5.3.99.-" evidence="2"/>
<evidence type="ECO:0000259" key="1">
    <source>
        <dbReference type="Pfam" id="PF01261"/>
    </source>
</evidence>
<keyword evidence="3" id="KW-1185">Reference proteome</keyword>
<keyword evidence="2" id="KW-0413">Isomerase</keyword>
<dbReference type="InterPro" id="IPR036237">
    <property type="entry name" value="Xyl_isomerase-like_sf"/>
</dbReference>
<feature type="domain" description="Xylose isomerase-like TIM barrel" evidence="1">
    <location>
        <begin position="22"/>
        <end position="266"/>
    </location>
</feature>
<dbReference type="KEGG" id="tpol:Mal48_45260"/>
<dbReference type="OrthoDB" id="9814946at2"/>
<dbReference type="EMBL" id="CP036267">
    <property type="protein sequence ID" value="QDT35250.1"/>
    <property type="molecule type" value="Genomic_DNA"/>
</dbReference>
<dbReference type="InterPro" id="IPR050312">
    <property type="entry name" value="IolE/XylAMocC-like"/>
</dbReference>
<dbReference type="AlphaFoldDB" id="A0A517QUC5"/>
<evidence type="ECO:0000313" key="2">
    <source>
        <dbReference type="EMBL" id="QDT35250.1"/>
    </source>
</evidence>